<feature type="signal peptide" evidence="2">
    <location>
        <begin position="1"/>
        <end position="18"/>
    </location>
</feature>
<dbReference type="STRING" id="161355.PS9374_02421"/>
<proteinExistence type="predicted"/>
<dbReference type="Proteomes" id="UP000077701">
    <property type="component" value="Unassembled WGS sequence"/>
</dbReference>
<feature type="region of interest" description="Disordered" evidence="1">
    <location>
        <begin position="30"/>
        <end position="65"/>
    </location>
</feature>
<evidence type="ECO:0000256" key="2">
    <source>
        <dbReference type="SAM" id="SignalP"/>
    </source>
</evidence>
<reference evidence="4" key="2">
    <citation type="submission" date="2016-04" db="EMBL/GenBank/DDBJ databases">
        <title>Planomonospora sphaerica JCM9374 whole genome shotgun sequence.</title>
        <authorList>
            <person name="Suzuki T."/>
            <person name="Dohra H."/>
            <person name="Kodani S."/>
        </authorList>
    </citation>
    <scope>NUCLEOTIDE SEQUENCE [LARGE SCALE GENOMIC DNA]</scope>
    <source>
        <strain evidence="4">JCM 9374</strain>
    </source>
</reference>
<name>A0A171CIU9_9ACTN</name>
<evidence type="ECO:0008006" key="5">
    <source>
        <dbReference type="Google" id="ProtNLM"/>
    </source>
</evidence>
<keyword evidence="2" id="KW-0732">Signal</keyword>
<comment type="caution">
    <text evidence="3">The sequence shown here is derived from an EMBL/GenBank/DDBJ whole genome shotgun (WGS) entry which is preliminary data.</text>
</comment>
<organism evidence="3 4">
    <name type="scientific">Planomonospora sphaerica</name>
    <dbReference type="NCBI Taxonomy" id="161355"/>
    <lineage>
        <taxon>Bacteria</taxon>
        <taxon>Bacillati</taxon>
        <taxon>Actinomycetota</taxon>
        <taxon>Actinomycetes</taxon>
        <taxon>Streptosporangiales</taxon>
        <taxon>Streptosporangiaceae</taxon>
        <taxon>Planomonospora</taxon>
    </lineage>
</organism>
<evidence type="ECO:0000256" key="1">
    <source>
        <dbReference type="SAM" id="MobiDB-lite"/>
    </source>
</evidence>
<dbReference type="EMBL" id="BDCX01000005">
    <property type="protein sequence ID" value="GAT66769.1"/>
    <property type="molecule type" value="Genomic_DNA"/>
</dbReference>
<feature type="chain" id="PRO_5039295227" description="Lipoprotein" evidence="2">
    <location>
        <begin position="19"/>
        <end position="286"/>
    </location>
</feature>
<evidence type="ECO:0000313" key="3">
    <source>
        <dbReference type="EMBL" id="GAT66769.1"/>
    </source>
</evidence>
<gene>
    <name evidence="3" type="ORF">PS9374_02421</name>
</gene>
<accession>A0A171CIU9</accession>
<reference evidence="3 4" key="1">
    <citation type="journal article" date="2016" name="Genome Announc.">
        <title>Draft Genome Sequence of Planomonospora sphaerica JCM9374, a Rare Actinomycete.</title>
        <authorList>
            <person name="Dohra H."/>
            <person name="Suzuki T."/>
            <person name="Inoue Y."/>
            <person name="Kodani S."/>
        </authorList>
    </citation>
    <scope>NUCLEOTIDE SEQUENCE [LARGE SCALE GENOMIC DNA]</scope>
    <source>
        <strain evidence="3 4">JCM 9374</strain>
    </source>
</reference>
<dbReference type="AlphaFoldDB" id="A0A171CIU9"/>
<keyword evidence="4" id="KW-1185">Reference proteome</keyword>
<feature type="compositionally biased region" description="Low complexity" evidence="1">
    <location>
        <begin position="36"/>
        <end position="57"/>
    </location>
</feature>
<evidence type="ECO:0000313" key="4">
    <source>
        <dbReference type="Proteomes" id="UP000077701"/>
    </source>
</evidence>
<protein>
    <recommendedName>
        <fullName evidence="5">Lipoprotein</fullName>
    </recommendedName>
</protein>
<sequence>MGRGIRAAAVIAVWGVLAGLPAGCGTGPAAGGGTRAGAHAGTGAVSDAGAETGAETGAGTGARTDVRADAVAGGDAGAGTETVLHSGTAGTGADRARLRGLLLQTQDLPEGFSARLRGGWRPPFRPAAGDCRRVLESAGHRAPQGASDVRVTATYPGHGLGELAGIGLESHPGEGAERRFAALAAALDRCRVAAVPATGAAADRETLLTGSDLALDAVGDDMRARRLHGRLNGYPYEMHVVLIRSGRTLVSLVHAGIADVDAGRTQRLAGFLADRAGGSAGDGDET</sequence>